<feature type="compositionally biased region" description="Polar residues" evidence="9">
    <location>
        <begin position="2256"/>
        <end position="2267"/>
    </location>
</feature>
<accession>A0A9D3PRL6</accession>
<comment type="caution">
    <text evidence="13">The sequence shown here is derived from an EMBL/GenBank/DDBJ whole genome shotgun (WGS) entry which is preliminary data.</text>
</comment>
<organism evidence="13 14">
    <name type="scientific">Megalops atlanticus</name>
    <name type="common">Tarpon</name>
    <name type="synonym">Clupea gigantea</name>
    <dbReference type="NCBI Taxonomy" id="7932"/>
    <lineage>
        <taxon>Eukaryota</taxon>
        <taxon>Metazoa</taxon>
        <taxon>Chordata</taxon>
        <taxon>Craniata</taxon>
        <taxon>Vertebrata</taxon>
        <taxon>Euteleostomi</taxon>
        <taxon>Actinopterygii</taxon>
        <taxon>Neopterygii</taxon>
        <taxon>Teleostei</taxon>
        <taxon>Elopiformes</taxon>
        <taxon>Megalopidae</taxon>
        <taxon>Megalops</taxon>
    </lineage>
</organism>
<feature type="disulfide bond" evidence="8">
    <location>
        <begin position="38"/>
        <end position="59"/>
    </location>
</feature>
<dbReference type="Pfam" id="PF12231">
    <property type="entry name" value="Rif1_N"/>
    <property type="match status" value="1"/>
</dbReference>
<dbReference type="PROSITE" id="PS50963">
    <property type="entry name" value="LINK_2"/>
    <property type="match status" value="1"/>
</dbReference>
<evidence type="ECO:0000256" key="6">
    <source>
        <dbReference type="ARBA" id="ARBA00023242"/>
    </source>
</evidence>
<feature type="compositionally biased region" description="Polar residues" evidence="9">
    <location>
        <begin position="1879"/>
        <end position="1888"/>
    </location>
</feature>
<evidence type="ECO:0000313" key="13">
    <source>
        <dbReference type="EMBL" id="KAG7463900.1"/>
    </source>
</evidence>
<feature type="compositionally biased region" description="Basic and acidic residues" evidence="9">
    <location>
        <begin position="1984"/>
        <end position="1994"/>
    </location>
</feature>
<keyword evidence="10" id="KW-0732">Signal</keyword>
<dbReference type="OrthoDB" id="5399929at2759"/>
<feature type="compositionally biased region" description="Acidic residues" evidence="9">
    <location>
        <begin position="2122"/>
        <end position="2131"/>
    </location>
</feature>
<dbReference type="Gene3D" id="1.25.10.10">
    <property type="entry name" value="Leucine-rich Repeat Variant"/>
    <property type="match status" value="1"/>
</dbReference>
<keyword evidence="3" id="KW-0158">Chromosome</keyword>
<dbReference type="InterPro" id="IPR035914">
    <property type="entry name" value="Sperma_CUB_dom_sf"/>
</dbReference>
<feature type="compositionally biased region" description="Polar residues" evidence="9">
    <location>
        <begin position="1836"/>
        <end position="1871"/>
    </location>
</feature>
<feature type="region of interest" description="Disordered" evidence="9">
    <location>
        <begin position="2504"/>
        <end position="2568"/>
    </location>
</feature>
<evidence type="ECO:0000256" key="1">
    <source>
        <dbReference type="ARBA" id="ARBA00004123"/>
    </source>
</evidence>
<sequence>MRVLRIIWTACFVLEETDAWGFRDGVLRNSIWLGFHVCAAGWFDKGRVGYPIVTPGAHCGFGRVGIIDYGYRLNKSERWDVYCYNPTAKECGGVLTEQRRVIHSPGYPDEYEDKQICYWHIRVRYGQRLRLHFLDFDVEEDTACLADYLEVYDSYNDISGFVGRFCGDELPEDIISTGNVMTLKFLSDSSVTAVLQRAQFGASVFAGRETQCNSEKSAAPETNLFYFYYLACCCCKQSVKVHDLFIFYCLLCYNKIIEGVRMMATVHPASSSLLPLLESLEDSAAAQAEQIDAYLTIANRLSGEDGKHFLPAVVKHFSRLGKVLRNHIASPNVELSQAALQALGFCVFHSNVVSGIPDDFAEEILVALCTLAVKSTDKNTCTRALWVMSKQNFPSDVVARKVPDILKTLEAVRAREDIQSVVMEHEALNVVIRLLEQTPTQMGDGVVQWAKLVIPLVVHSASKVRLRAAAALEMGMPLLLQKQQEVAALIEPLMSSKLIPELQKLFSSKNETNVLKLWPLFVRLLGKLLHRGGPFINSLLHLEELGFRSSSPIIKKIAFIAWKSLIDNFALNPDILCSAKRLKLLMQPLSSIQVRTEALLLTKLEVWWYLVVKLGPNLAANFEQVGVPLLQSAVSPDSTYQPLATPTRNSSQSTSLGPTTPKAGPQAFNGSASTPRMNLNSSVNVVPAFPSIQLLGLEMLLHYLLGSEVTDAAAKSKLQLSLEPLAHPLLSSPSSFSKHASVLISAVRDGFVAIGKDAPDALLALIWKSLMGFVSTTIETGSKKDRPGSEVLALLLQALQQIVVSETLPAQRVLGLLEATVKGIPRKILGSAAYQVANMDVLNGTPALFLIPLFHHSSLLPSFVADERFFLCLEVLVGCGLSGPTSPLAFSESVLGVMSSSAEAVENKEHLWRMWSIIVNALTDTINQTNEVNQGDALEHNFTAVHSALMFPLTHLLIGHTLPQMTQKSLLSTWSRLYKSFARCSALVATAEENVCCEELCGKMAAALHSQALSNPSTLEAVASILLVIIECVDFSPYTPQFQQKTKSPHTPLSWVRKKNKPLGNLTTFHTILVQTLESFLSQDTPDKPVEGTGVATGGLGTVLITILSTLFSSLALGTAIQGALSSLVAPLSLLYEQASRLQNEQPKFFTSLGPKLEKLLGEMLGCLQTRSSLGFDDELLTLLAPLLCVLFPHKSKQVRTLVTQFWNTTFGNALVLTYPDDLKPILSQVKQKTPIILPGFQAADVPDDLSGQYSSECSQLETHVSGIKIASVGKRDSLLSRAGELKEKSSGIQTKPVSVKLDFGLTPKPPRRELLEEEASVDFVFIPPETKERVLTEHQKEVKRTKRVDIPAMYNNLDASLDTTVFTQYTQSQGDSGDGTPANVEAAETPKNELQEEKAEEVPTKSADVSMTNDDGTVETGDNSTDDCNISASSDMVSGTPQKPSSRRQSFITLEKYDEGKPASPRVTKFTGPLTRASRSRSTTHSQPKDTAPQDSSGAEEDMEVSEEPSQPVHDTDGNSSNEQQESPSLEKKLPEETKTEQANPEVQEVGKRCREDMEDEDDIIPDTQIQVDCAKPQVEVDDEGVVKEPAPTKDEVIPLELEGIPQDETSESSQNSVSSSEIRRSGRRRSRPVRPGEDKEEVEERHRLRRKSSAEGELSLSQGATPSPASQIDSQSQGRSGRRSRVAAEELEGKDKLRKRGSADEDEMSQTDSQRASSTPVKPTDSQSHGRVTRSRSSGPAEEELSQTGSQGRLGRRSKSAGSAEEKSQTDSQKTLPTPASQTNSQSQGKTSRKSKTGGLTEETSQTDSQTALTPPGSQNDSQSPGRTSRRSKAANSTEEVVKTDSQVALSTPAKQTDSQSQGRSNTRSKVAGPTEEMSQTDTQIATSTPSSQTDSQPQGRPSRRSKAAGSADEMSQISQTALSTPVNQTDSQTQDRPSRRSKVAGPTEEMSQTDSQTALSALTDSQSQGRLGRRSKSAGSAEEKSQTDSKKTSPTPASQTDSQCQDRPSRGSKMATELNVSSGSCPTPAKEMSNSQSADVGEGAQKFFPGQGRYKTRGSSQGLLSGVENSESDCSETHEDSLKPRKRDLKRKLLNSESTPSPLKIQQVQEDSVQKGETDTDPEVEDLGNSEVHQKTEPENAVGSKTEAKDTELAHTEQNKETNHATNITAPESPVKTVVETKAEVVESTAEAVDNITSEKTEQEGEKPCVEDPSKELGDIPVTKQVAHRCPHFKGGRRRRRSKACNCKAAVSDSLSQESDVTDSQVKEDLGESRASQDPDELVSDAESAHPQPDDVPPQQKDDASINDDVFFEPNALSTPVVSDLAASPGEKEETSNATTEEMWETCVSEQPSKGEFVDMEEAQSQSADVAMEDSKEQSGEEAGPEAEEEETEPHKEGPEAQDGETEPPEEGPEAQEQELNKDEGFASVQEHTAAEEVVEEAKCDDTQIDNEAAVDTADNTVTQTVPEEPPALQQTTVGPVCLDSPPKQKCLDALMGELEVGHSPSSGKARGIWSPSASPSTSILKKGQKRPLEVDSPSPLQKSRRVSFADPIHHQELADDIDRRSPVIRLSASGSPRSKNNSALSQQKFITTPTKGLLTLSPRNLRSPGYKSSKKCLISEMSQEPKPIPKDCVYPALVSCSTPVEAVLPQITSNMWPRGFGQLVRARNIRTVGDLSALTPDEIKSLPIRSPKLSNVKKALKNYHEQQRKGRSDELKGFDEMEKMTSEQDENEHQEEEKPPGDQVTDGEPSDVPAPPPAEGRPAELLAEVEALGSRLTPEELGHCSPGQLVLMHEQLGGMMRTIVLQLQARLAPSLGESIP</sequence>
<dbReference type="PANTHER" id="PTHR22928">
    <property type="entry name" value="TELOMERE-ASSOCIATED PROTEIN RIF1"/>
    <property type="match status" value="1"/>
</dbReference>
<feature type="compositionally biased region" description="Polar residues" evidence="9">
    <location>
        <begin position="1804"/>
        <end position="1829"/>
    </location>
</feature>
<feature type="region of interest" description="Disordered" evidence="9">
    <location>
        <begin position="640"/>
        <end position="671"/>
    </location>
</feature>
<dbReference type="SUPFAM" id="SSF49854">
    <property type="entry name" value="Spermadhesin, CUB domain"/>
    <property type="match status" value="1"/>
</dbReference>
<dbReference type="InterPro" id="IPR016186">
    <property type="entry name" value="C-type_lectin-like/link_sf"/>
</dbReference>
<evidence type="ECO:0000256" key="2">
    <source>
        <dbReference type="ARBA" id="ARBA00004574"/>
    </source>
</evidence>
<feature type="region of interest" description="Disordered" evidence="9">
    <location>
        <begin position="2706"/>
        <end position="2764"/>
    </location>
</feature>
<name>A0A9D3PRL6_MEGAT</name>
<feature type="compositionally biased region" description="Basic and acidic residues" evidence="9">
    <location>
        <begin position="2555"/>
        <end position="2568"/>
    </location>
</feature>
<dbReference type="InterPro" id="IPR016187">
    <property type="entry name" value="CTDL_fold"/>
</dbReference>
<feature type="compositionally biased region" description="Low complexity" evidence="9">
    <location>
        <begin position="1889"/>
        <end position="1901"/>
    </location>
</feature>
<dbReference type="SMART" id="SM00042">
    <property type="entry name" value="CUB"/>
    <property type="match status" value="1"/>
</dbReference>
<feature type="compositionally biased region" description="Polar residues" evidence="9">
    <location>
        <begin position="1995"/>
        <end position="2009"/>
    </location>
</feature>
<dbReference type="CDD" id="cd00041">
    <property type="entry name" value="CUB"/>
    <property type="match status" value="1"/>
</dbReference>
<feature type="compositionally biased region" description="Polar residues" evidence="9">
    <location>
        <begin position="640"/>
        <end position="658"/>
    </location>
</feature>
<dbReference type="PROSITE" id="PS01180">
    <property type="entry name" value="CUB"/>
    <property type="match status" value="1"/>
</dbReference>
<dbReference type="SMART" id="SM00445">
    <property type="entry name" value="LINK"/>
    <property type="match status" value="1"/>
</dbReference>
<feature type="compositionally biased region" description="Basic and acidic residues" evidence="9">
    <location>
        <begin position="1530"/>
        <end position="1541"/>
    </location>
</feature>
<feature type="compositionally biased region" description="Polar residues" evidence="9">
    <location>
        <begin position="1712"/>
        <end position="1740"/>
    </location>
</feature>
<proteinExistence type="predicted"/>
<evidence type="ECO:0008006" key="15">
    <source>
        <dbReference type="Google" id="ProtNLM"/>
    </source>
</evidence>
<dbReference type="InterPro" id="IPR022031">
    <property type="entry name" value="Rif1_N"/>
</dbReference>
<reference evidence="13" key="1">
    <citation type="submission" date="2021-01" db="EMBL/GenBank/DDBJ databases">
        <authorList>
            <person name="Zahm M."/>
            <person name="Roques C."/>
            <person name="Cabau C."/>
            <person name="Klopp C."/>
            <person name="Donnadieu C."/>
            <person name="Jouanno E."/>
            <person name="Lampietro C."/>
            <person name="Louis A."/>
            <person name="Herpin A."/>
            <person name="Echchiki A."/>
            <person name="Berthelot C."/>
            <person name="Parey E."/>
            <person name="Roest-Crollius H."/>
            <person name="Braasch I."/>
            <person name="Postlethwait J."/>
            <person name="Bobe J."/>
            <person name="Montfort J."/>
            <person name="Bouchez O."/>
            <person name="Begum T."/>
            <person name="Mejri S."/>
            <person name="Adams A."/>
            <person name="Chen W.-J."/>
            <person name="Guiguen Y."/>
        </authorList>
    </citation>
    <scope>NUCLEOTIDE SEQUENCE</scope>
    <source>
        <strain evidence="13">YG-15Mar2019-1</strain>
        <tissue evidence="13">Brain</tissue>
    </source>
</reference>
<keyword evidence="14" id="KW-1185">Reference proteome</keyword>
<comment type="subcellular location">
    <subcellularLocation>
        <location evidence="2">Chromosome</location>
        <location evidence="2">Telomere</location>
    </subcellularLocation>
    <subcellularLocation>
        <location evidence="1">Nucleus</location>
    </subcellularLocation>
</comment>
<evidence type="ECO:0000256" key="4">
    <source>
        <dbReference type="ARBA" id="ARBA00022895"/>
    </source>
</evidence>
<dbReference type="SUPFAM" id="SSF48371">
    <property type="entry name" value="ARM repeat"/>
    <property type="match status" value="1"/>
</dbReference>
<evidence type="ECO:0000256" key="7">
    <source>
        <dbReference type="ARBA" id="ARBA00023306"/>
    </source>
</evidence>
<feature type="compositionally biased region" description="Acidic residues" evidence="9">
    <location>
        <begin position="2386"/>
        <end position="2395"/>
    </location>
</feature>
<evidence type="ECO:0000256" key="8">
    <source>
        <dbReference type="PROSITE-ProRule" id="PRU00323"/>
    </source>
</evidence>
<feature type="domain" description="Link" evidence="12">
    <location>
        <begin position="1"/>
        <end position="85"/>
    </location>
</feature>
<dbReference type="CDD" id="cd14267">
    <property type="entry name" value="Rif1_CTD_C-II_like"/>
    <property type="match status" value="1"/>
</dbReference>
<feature type="region of interest" description="Disordered" evidence="9">
    <location>
        <begin position="2192"/>
        <end position="2488"/>
    </location>
</feature>
<evidence type="ECO:0000256" key="9">
    <source>
        <dbReference type="SAM" id="MobiDB-lite"/>
    </source>
</evidence>
<dbReference type="SUPFAM" id="SSF56436">
    <property type="entry name" value="C-type lectin-like"/>
    <property type="match status" value="1"/>
</dbReference>
<feature type="compositionally biased region" description="Basic and acidic residues" evidence="9">
    <location>
        <begin position="1636"/>
        <end position="1648"/>
    </location>
</feature>
<gene>
    <name evidence="13" type="ORF">MATL_G00181560</name>
</gene>
<evidence type="ECO:0000256" key="10">
    <source>
        <dbReference type="SAM" id="SignalP"/>
    </source>
</evidence>
<feature type="compositionally biased region" description="Basic and acidic residues" evidence="9">
    <location>
        <begin position="1688"/>
        <end position="1697"/>
    </location>
</feature>
<dbReference type="Gene3D" id="2.60.120.290">
    <property type="entry name" value="Spermadhesin, CUB domain"/>
    <property type="match status" value="1"/>
</dbReference>
<feature type="compositionally biased region" description="Low complexity" evidence="9">
    <location>
        <begin position="1613"/>
        <end position="1622"/>
    </location>
</feature>
<protein>
    <recommendedName>
        <fullName evidence="15">Telomere-associated protein Rif1 N-terminal domain-containing protein</fullName>
    </recommendedName>
</protein>
<feature type="domain" description="CUB" evidence="11">
    <location>
        <begin position="91"/>
        <end position="207"/>
    </location>
</feature>
<feature type="compositionally biased region" description="Polar residues" evidence="9">
    <location>
        <begin position="1519"/>
        <end position="1529"/>
    </location>
</feature>
<feature type="compositionally biased region" description="Basic and acidic residues" evidence="9">
    <location>
        <begin position="1389"/>
        <end position="1404"/>
    </location>
</feature>
<dbReference type="Pfam" id="PF00193">
    <property type="entry name" value="Xlink"/>
    <property type="match status" value="1"/>
</dbReference>
<evidence type="ECO:0000259" key="11">
    <source>
        <dbReference type="PROSITE" id="PS01180"/>
    </source>
</evidence>
<feature type="compositionally biased region" description="Basic and acidic residues" evidence="9">
    <location>
        <begin position="2706"/>
        <end position="2730"/>
    </location>
</feature>
<feature type="compositionally biased region" description="Basic residues" evidence="9">
    <location>
        <begin position="2087"/>
        <end position="2096"/>
    </location>
</feature>
<feature type="compositionally biased region" description="Polar residues" evidence="9">
    <location>
        <begin position="1661"/>
        <end position="1675"/>
    </location>
</feature>
<dbReference type="GO" id="GO:0140445">
    <property type="term" value="C:chromosome, telomeric repeat region"/>
    <property type="evidence" value="ECO:0007669"/>
    <property type="project" value="TreeGrafter"/>
</dbReference>
<feature type="signal peptide" evidence="10">
    <location>
        <begin position="1"/>
        <end position="19"/>
    </location>
</feature>
<dbReference type="GO" id="GO:0000723">
    <property type="term" value="P:telomere maintenance"/>
    <property type="evidence" value="ECO:0007669"/>
    <property type="project" value="TreeGrafter"/>
</dbReference>
<feature type="compositionally biased region" description="Acidic residues" evidence="9">
    <location>
        <begin position="1499"/>
        <end position="1508"/>
    </location>
</feature>
<evidence type="ECO:0000259" key="12">
    <source>
        <dbReference type="PROSITE" id="PS50963"/>
    </source>
</evidence>
<feature type="compositionally biased region" description="Low complexity" evidence="9">
    <location>
        <begin position="1476"/>
        <end position="1485"/>
    </location>
</feature>
<dbReference type="FunFam" id="2.60.120.290:FF:000005">
    <property type="entry name" value="Procollagen C-endopeptidase enhancer 1"/>
    <property type="match status" value="1"/>
</dbReference>
<feature type="compositionally biased region" description="Acidic residues" evidence="9">
    <location>
        <begin position="2403"/>
        <end position="2420"/>
    </location>
</feature>
<feature type="compositionally biased region" description="Basic and acidic residues" evidence="9">
    <location>
        <begin position="1586"/>
        <end position="1598"/>
    </location>
</feature>
<dbReference type="PANTHER" id="PTHR22928:SF3">
    <property type="entry name" value="TELOMERE-ASSOCIATED PROTEIN RIF1"/>
    <property type="match status" value="1"/>
</dbReference>
<keyword evidence="5 8" id="KW-1015">Disulfide bond</keyword>
<dbReference type="GO" id="GO:0007155">
    <property type="term" value="P:cell adhesion"/>
    <property type="evidence" value="ECO:0007669"/>
    <property type="project" value="InterPro"/>
</dbReference>
<feature type="compositionally biased region" description="Polar residues" evidence="9">
    <location>
        <begin position="2060"/>
        <end position="2072"/>
    </location>
</feature>
<comment type="caution">
    <text evidence="8">Lacks conserved residue(s) required for the propagation of feature annotation.</text>
</comment>
<feature type="region of interest" description="Disordered" evidence="9">
    <location>
        <begin position="1371"/>
        <end position="2179"/>
    </location>
</feature>
<dbReference type="InterPro" id="IPR000538">
    <property type="entry name" value="Link_dom"/>
</dbReference>
<evidence type="ECO:0000256" key="5">
    <source>
        <dbReference type="ARBA" id="ARBA00023157"/>
    </source>
</evidence>
<evidence type="ECO:0000256" key="3">
    <source>
        <dbReference type="ARBA" id="ARBA00022454"/>
    </source>
</evidence>
<feature type="compositionally biased region" description="Polar residues" evidence="9">
    <location>
        <begin position="1952"/>
        <end position="1972"/>
    </location>
</feature>
<feature type="compositionally biased region" description="Polar residues" evidence="9">
    <location>
        <begin position="2098"/>
        <end position="2114"/>
    </location>
</feature>
<feature type="compositionally biased region" description="Basic and acidic residues" evidence="9">
    <location>
        <begin position="2200"/>
        <end position="2221"/>
    </location>
</feature>
<dbReference type="InterPro" id="IPR016024">
    <property type="entry name" value="ARM-type_fold"/>
</dbReference>
<dbReference type="InterPro" id="IPR000859">
    <property type="entry name" value="CUB_dom"/>
</dbReference>
<dbReference type="InterPro" id="IPR011989">
    <property type="entry name" value="ARM-like"/>
</dbReference>
<feature type="compositionally biased region" description="Polar residues" evidence="9">
    <location>
        <begin position="1772"/>
        <end position="1792"/>
    </location>
</feature>
<feature type="compositionally biased region" description="Basic residues" evidence="9">
    <location>
        <begin position="2229"/>
        <end position="2246"/>
    </location>
</feature>
<keyword evidence="6" id="KW-0539">Nucleus</keyword>
<dbReference type="EMBL" id="JAFDVH010000015">
    <property type="protein sequence ID" value="KAG7463900.1"/>
    <property type="molecule type" value="Genomic_DNA"/>
</dbReference>
<feature type="compositionally biased region" description="Basic and acidic residues" evidence="9">
    <location>
        <begin position="2268"/>
        <end position="2280"/>
    </location>
</feature>
<feature type="compositionally biased region" description="Polar residues" evidence="9">
    <location>
        <begin position="1916"/>
        <end position="1938"/>
    </location>
</feature>
<dbReference type="GO" id="GO:0005634">
    <property type="term" value="C:nucleus"/>
    <property type="evidence" value="ECO:0007669"/>
    <property type="project" value="UniProtKB-SubCell"/>
</dbReference>
<evidence type="ECO:0000313" key="14">
    <source>
        <dbReference type="Proteomes" id="UP001046870"/>
    </source>
</evidence>
<keyword evidence="4" id="KW-0779">Telomere</keyword>
<dbReference type="Pfam" id="PF00431">
    <property type="entry name" value="CUB"/>
    <property type="match status" value="1"/>
</dbReference>
<dbReference type="GO" id="GO:0005540">
    <property type="term" value="F:hyaluronic acid binding"/>
    <property type="evidence" value="ECO:0007669"/>
    <property type="project" value="InterPro"/>
</dbReference>
<dbReference type="Gene3D" id="3.10.100.10">
    <property type="entry name" value="Mannose-Binding Protein A, subunit A"/>
    <property type="match status" value="1"/>
</dbReference>
<keyword evidence="7" id="KW-0131">Cell cycle</keyword>
<dbReference type="Proteomes" id="UP001046870">
    <property type="component" value="Chromosome 15"/>
</dbReference>
<feature type="chain" id="PRO_5038811048" description="Telomere-associated protein Rif1 N-terminal domain-containing protein" evidence="10">
    <location>
        <begin position="20"/>
        <end position="2824"/>
    </location>
</feature>
<feature type="compositionally biased region" description="Polar residues" evidence="9">
    <location>
        <begin position="1408"/>
        <end position="1453"/>
    </location>
</feature>
<feature type="compositionally biased region" description="Basic and acidic residues" evidence="9">
    <location>
        <begin position="2149"/>
        <end position="2166"/>
    </location>
</feature>